<comment type="caution">
    <text evidence="2">The sequence shown here is derived from an EMBL/GenBank/DDBJ whole genome shotgun (WGS) entry which is preliminary data.</text>
</comment>
<evidence type="ECO:0000313" key="2">
    <source>
        <dbReference type="EMBL" id="NWK57730.1"/>
    </source>
</evidence>
<dbReference type="AlphaFoldDB" id="A0A851GSH2"/>
<gene>
    <name evidence="2" type="ORF">HW115_19080</name>
</gene>
<dbReference type="Proteomes" id="UP000557872">
    <property type="component" value="Unassembled WGS sequence"/>
</dbReference>
<keyword evidence="1" id="KW-0812">Transmembrane</keyword>
<dbReference type="EMBL" id="JACBAZ010000026">
    <property type="protein sequence ID" value="NWK57730.1"/>
    <property type="molecule type" value="Genomic_DNA"/>
</dbReference>
<accession>A0A851GSH2</accession>
<organism evidence="2 3">
    <name type="scientific">Oceaniferula marina</name>
    <dbReference type="NCBI Taxonomy" id="2748318"/>
    <lineage>
        <taxon>Bacteria</taxon>
        <taxon>Pseudomonadati</taxon>
        <taxon>Verrucomicrobiota</taxon>
        <taxon>Verrucomicrobiia</taxon>
        <taxon>Verrucomicrobiales</taxon>
        <taxon>Verrucomicrobiaceae</taxon>
        <taxon>Oceaniferula</taxon>
    </lineage>
</organism>
<evidence type="ECO:0000256" key="1">
    <source>
        <dbReference type="SAM" id="Phobius"/>
    </source>
</evidence>
<feature type="transmembrane region" description="Helical" evidence="1">
    <location>
        <begin position="12"/>
        <end position="36"/>
    </location>
</feature>
<keyword evidence="1" id="KW-1133">Transmembrane helix</keyword>
<feature type="transmembrane region" description="Helical" evidence="1">
    <location>
        <begin position="116"/>
        <end position="134"/>
    </location>
</feature>
<evidence type="ECO:0000313" key="3">
    <source>
        <dbReference type="Proteomes" id="UP000557872"/>
    </source>
</evidence>
<name>A0A851GSH2_9BACT</name>
<dbReference type="RefSeq" id="WP_178935140.1">
    <property type="nucleotide sequence ID" value="NZ_JACBAZ010000026.1"/>
</dbReference>
<feature type="transmembrane region" description="Helical" evidence="1">
    <location>
        <begin position="56"/>
        <end position="81"/>
    </location>
</feature>
<reference evidence="2 3" key="1">
    <citation type="submission" date="2020-07" db="EMBL/GenBank/DDBJ databases">
        <title>Roseicoccus Jingziensis gen. nov., sp. nov., isolated from coastal seawater.</title>
        <authorList>
            <person name="Feng X."/>
        </authorList>
    </citation>
    <scope>NUCLEOTIDE SEQUENCE [LARGE SCALE GENOMIC DNA]</scope>
    <source>
        <strain evidence="2 3">N1E253</strain>
    </source>
</reference>
<keyword evidence="3" id="KW-1185">Reference proteome</keyword>
<feature type="transmembrane region" description="Helical" evidence="1">
    <location>
        <begin position="93"/>
        <end position="110"/>
    </location>
</feature>
<proteinExistence type="predicted"/>
<sequence>MKIDPVEVFSNALAIAPIRFLFAWLSASLGGFVPMLLADGSDAFEGLGWYIPMFPFHLVVTAFMSSWWGVIAVPLILVIAYRLCRFMTSDNTGSELMVIFTLAFMISVKPGVDARMVPTIVCSTATLVATYFLVKRDRELYPE</sequence>
<protein>
    <submittedName>
        <fullName evidence="2">Uncharacterized protein</fullName>
    </submittedName>
</protein>
<keyword evidence="1" id="KW-0472">Membrane</keyword>